<organism evidence="3 4">
    <name type="scientific">Salinicoccus cyprini</name>
    <dbReference type="NCBI Taxonomy" id="2493691"/>
    <lineage>
        <taxon>Bacteria</taxon>
        <taxon>Bacillati</taxon>
        <taxon>Bacillota</taxon>
        <taxon>Bacilli</taxon>
        <taxon>Bacillales</taxon>
        <taxon>Staphylococcaceae</taxon>
        <taxon>Salinicoccus</taxon>
    </lineage>
</organism>
<dbReference type="PANTHER" id="PTHR34473:SF2">
    <property type="entry name" value="UPF0699 TRANSMEMBRANE PROTEIN YDBT"/>
    <property type="match status" value="1"/>
</dbReference>
<dbReference type="Pfam" id="PF03703">
    <property type="entry name" value="bPH_2"/>
    <property type="match status" value="1"/>
</dbReference>
<sequence>MNKVHGDVVHYMRVRSFWNFLVWVVAALLLCAAAYYFEWSHWVYWGGSIWLAIIFIISILIRPRLYYRVTRYMLKEDFIVVRKGFFRVSTKMVPIRRVQGVKVSTGPISRKYDFAMLEVSTASAGIGLPPLKTEEASVLKEEIIELVKEEHSDV</sequence>
<dbReference type="InterPro" id="IPR005182">
    <property type="entry name" value="YdbS-like_PH"/>
</dbReference>
<evidence type="ECO:0000313" key="4">
    <source>
        <dbReference type="Proteomes" id="UP000315103"/>
    </source>
</evidence>
<dbReference type="Proteomes" id="UP000315103">
    <property type="component" value="Unassembled WGS sequence"/>
</dbReference>
<dbReference type="RefSeq" id="WP_145289079.1">
    <property type="nucleotide sequence ID" value="NZ_VMSJ01000004.1"/>
</dbReference>
<keyword evidence="1" id="KW-1133">Transmembrane helix</keyword>
<evidence type="ECO:0000313" key="3">
    <source>
        <dbReference type="EMBL" id="TVT27222.1"/>
    </source>
</evidence>
<gene>
    <name evidence="3" type="ORF">FO441_09240</name>
</gene>
<feature type="transmembrane region" description="Helical" evidence="1">
    <location>
        <begin position="43"/>
        <end position="61"/>
    </location>
</feature>
<keyword evidence="1" id="KW-0472">Membrane</keyword>
<evidence type="ECO:0000259" key="2">
    <source>
        <dbReference type="Pfam" id="PF03703"/>
    </source>
</evidence>
<feature type="domain" description="YdbS-like PH" evidence="2">
    <location>
        <begin position="67"/>
        <end position="143"/>
    </location>
</feature>
<reference evidence="3 4" key="1">
    <citation type="submission" date="2019-07" db="EMBL/GenBank/DDBJ databases">
        <title>Salinicoccus cyprini sp. nov., isolated from gastro-intestinal tract of mirror carp, Cyprinus carpio var. specularis, collected from Gobind Sagar Reservoir, Himachal Pradesh, India.</title>
        <authorList>
            <person name="Talwar C."/>
            <person name="Singh A.K."/>
            <person name="Lal R."/>
            <person name="Negi R.K."/>
        </authorList>
    </citation>
    <scope>NUCLEOTIDE SEQUENCE [LARGE SCALE GENOMIC DNA]</scope>
    <source>
        <strain evidence="3 4">CT19</strain>
    </source>
</reference>
<dbReference type="OrthoDB" id="1750577at2"/>
<comment type="caution">
    <text evidence="3">The sequence shown here is derived from an EMBL/GenBank/DDBJ whole genome shotgun (WGS) entry which is preliminary data.</text>
</comment>
<accession>A0A558ASI1</accession>
<name>A0A558ASI1_9STAP</name>
<dbReference type="PANTHER" id="PTHR34473">
    <property type="entry name" value="UPF0699 TRANSMEMBRANE PROTEIN YDBS"/>
    <property type="match status" value="1"/>
</dbReference>
<keyword evidence="1" id="KW-0812">Transmembrane</keyword>
<evidence type="ECO:0000256" key="1">
    <source>
        <dbReference type="SAM" id="Phobius"/>
    </source>
</evidence>
<keyword evidence="4" id="KW-1185">Reference proteome</keyword>
<proteinExistence type="predicted"/>
<dbReference type="AlphaFoldDB" id="A0A558ASI1"/>
<feature type="transmembrane region" description="Helical" evidence="1">
    <location>
        <begin position="20"/>
        <end position="37"/>
    </location>
</feature>
<dbReference type="EMBL" id="VMSJ01000004">
    <property type="protein sequence ID" value="TVT27222.1"/>
    <property type="molecule type" value="Genomic_DNA"/>
</dbReference>
<protein>
    <submittedName>
        <fullName evidence="3">PH domain-containing protein</fullName>
    </submittedName>
</protein>